<proteinExistence type="predicted"/>
<dbReference type="STRING" id="1304284.L21TH_2291"/>
<dbReference type="Pfam" id="PF07892">
    <property type="entry name" value="DUF1667"/>
    <property type="match status" value="1"/>
</dbReference>
<dbReference type="Gene3D" id="3.10.530.10">
    <property type="entry name" value="CPE0013-like"/>
    <property type="match status" value="1"/>
</dbReference>
<reference evidence="1 2" key="1">
    <citation type="journal article" date="2015" name="Geomicrobiol. J.">
        <title>Caldisalinibacter kiritimatiensis gen. nov., sp. nov., a moderately thermohalophilic thiosulfate-reducing bacterium from a hypersaline microbial mat.</title>
        <authorList>
            <person name="Ben Hania W."/>
            <person name="Joseph M."/>
            <person name="Fiebig A."/>
            <person name="Bunk B."/>
            <person name="Klenk H.-P."/>
            <person name="Fardeau M.-L."/>
            <person name="Spring S."/>
        </authorList>
    </citation>
    <scope>NUCLEOTIDE SEQUENCE [LARGE SCALE GENOMIC DNA]</scope>
    <source>
        <strain evidence="1 2">L21-TH-D2</strain>
    </source>
</reference>
<evidence type="ECO:0000313" key="1">
    <source>
        <dbReference type="EMBL" id="EOC99648.1"/>
    </source>
</evidence>
<dbReference type="SUPFAM" id="SSF160148">
    <property type="entry name" value="CPE0013-like"/>
    <property type="match status" value="1"/>
</dbReference>
<evidence type="ECO:0008006" key="3">
    <source>
        <dbReference type="Google" id="ProtNLM"/>
    </source>
</evidence>
<dbReference type="InterPro" id="IPR012460">
    <property type="entry name" value="DUF1667"/>
</dbReference>
<gene>
    <name evidence="1" type="ORF">L21TH_2291</name>
</gene>
<dbReference type="InterPro" id="IPR036593">
    <property type="entry name" value="CPE0013-like_sf"/>
</dbReference>
<comment type="caution">
    <text evidence="1">The sequence shown here is derived from an EMBL/GenBank/DDBJ whole genome shotgun (WGS) entry which is preliminary data.</text>
</comment>
<dbReference type="AlphaFoldDB" id="R1CSG6"/>
<sequence length="121" mass="13241">MNEAKTLTCIVCPIGCTIDIKKENNGFMINGNKCKRGEKYAIEELTAPKRIVTTTVKVNNSVHPVVSVKTSEPVPKEKIFDIMEVISNTEVTAPVKIGDIIVKDILDTGVDIVATRNAKEI</sequence>
<dbReference type="PANTHER" id="PTHR39450:SF1">
    <property type="entry name" value="DUF1667 DOMAIN-CONTAINING PROTEIN"/>
    <property type="match status" value="1"/>
</dbReference>
<dbReference type="OrthoDB" id="9811531at2"/>
<organism evidence="1 2">
    <name type="scientific">Caldisalinibacter kiritimatiensis</name>
    <dbReference type="NCBI Taxonomy" id="1304284"/>
    <lineage>
        <taxon>Bacteria</taxon>
        <taxon>Bacillati</taxon>
        <taxon>Bacillota</taxon>
        <taxon>Tissierellia</taxon>
        <taxon>Tissierellales</taxon>
        <taxon>Thermohalobacteraceae</taxon>
        <taxon>Caldisalinibacter</taxon>
    </lineage>
</organism>
<dbReference type="eggNOG" id="COG3862">
    <property type="taxonomic scope" value="Bacteria"/>
</dbReference>
<keyword evidence="2" id="KW-1185">Reference proteome</keyword>
<accession>R1CSG6</accession>
<dbReference type="EMBL" id="ARZA01000256">
    <property type="protein sequence ID" value="EOC99648.1"/>
    <property type="molecule type" value="Genomic_DNA"/>
</dbReference>
<dbReference type="Proteomes" id="UP000013378">
    <property type="component" value="Unassembled WGS sequence"/>
</dbReference>
<evidence type="ECO:0000313" key="2">
    <source>
        <dbReference type="Proteomes" id="UP000013378"/>
    </source>
</evidence>
<name>R1CSG6_9FIRM</name>
<dbReference type="RefSeq" id="WP_006316454.1">
    <property type="nucleotide sequence ID" value="NZ_ARZA01000256.1"/>
</dbReference>
<dbReference type="PANTHER" id="PTHR39450">
    <property type="entry name" value="MOLYBDOPTERIN OXIDOREDUCTASE, 4FE-4S CLUSTER-BINDING SUBUNIT"/>
    <property type="match status" value="1"/>
</dbReference>
<dbReference type="PATRIC" id="fig|1304284.3.peg.2240"/>
<protein>
    <recommendedName>
        <fullName evidence="3">DUF1667 domain-containing protein</fullName>
    </recommendedName>
</protein>